<sequence>MTKLNDNCSPLFGSVWSNCESRYSQLQLIYD</sequence>
<reference evidence="1" key="1">
    <citation type="journal article" date="2021" name="Proc. Natl. Acad. Sci. U.S.A.">
        <title>A Catalog of Tens of Thousands of Viruses from Human Metagenomes Reveals Hidden Associations with Chronic Diseases.</title>
        <authorList>
            <person name="Tisza M.J."/>
            <person name="Buck C.B."/>
        </authorList>
    </citation>
    <scope>NUCLEOTIDE SEQUENCE</scope>
    <source>
        <strain evidence="1">CtP0x5</strain>
    </source>
</reference>
<dbReference type="EMBL" id="BK032818">
    <property type="protein sequence ID" value="DAF61924.1"/>
    <property type="molecule type" value="Genomic_DNA"/>
</dbReference>
<evidence type="ECO:0000313" key="1">
    <source>
        <dbReference type="EMBL" id="DAF61924.1"/>
    </source>
</evidence>
<protein>
    <submittedName>
        <fullName evidence="1">Uncharacterized protein</fullName>
    </submittedName>
</protein>
<accession>A0A8S5TF39</accession>
<proteinExistence type="predicted"/>
<name>A0A8S5TF39_9CAUD</name>
<organism evidence="1">
    <name type="scientific">Siphoviridae sp. ctP0x5</name>
    <dbReference type="NCBI Taxonomy" id="2827863"/>
    <lineage>
        <taxon>Viruses</taxon>
        <taxon>Duplodnaviria</taxon>
        <taxon>Heunggongvirae</taxon>
        <taxon>Uroviricota</taxon>
        <taxon>Caudoviricetes</taxon>
    </lineage>
</organism>